<dbReference type="Gene3D" id="3.40.50.2300">
    <property type="match status" value="1"/>
</dbReference>
<dbReference type="OrthoDB" id="9801101at2"/>
<evidence type="ECO:0000256" key="1">
    <source>
        <dbReference type="ARBA" id="ARBA00022553"/>
    </source>
</evidence>
<accession>A0A0K1PMS7</accession>
<sequence>MGIKIAIADDSTIVRQQVAYALAQVGYDVIEAADGQEAFERISATPNIKLLICDVNMPRMNGLELLAKLAGPTKSPPFPIVMLTTDGHPELIAQARGLGAKGWMVKPVQPEILVATVKKLTGT</sequence>
<dbReference type="SMART" id="SM00448">
    <property type="entry name" value="REC"/>
    <property type="match status" value="1"/>
</dbReference>
<evidence type="ECO:0000313" key="4">
    <source>
        <dbReference type="EMBL" id="AKU94840.1"/>
    </source>
</evidence>
<dbReference type="InterPro" id="IPR050595">
    <property type="entry name" value="Bact_response_regulator"/>
</dbReference>
<dbReference type="STRING" id="1391654.AKJ09_01504"/>
<name>A0A0K1PMS7_9BACT</name>
<evidence type="ECO:0000313" key="5">
    <source>
        <dbReference type="Proteomes" id="UP000064967"/>
    </source>
</evidence>
<dbReference type="PANTHER" id="PTHR44591">
    <property type="entry name" value="STRESS RESPONSE REGULATOR PROTEIN 1"/>
    <property type="match status" value="1"/>
</dbReference>
<dbReference type="PANTHER" id="PTHR44591:SF25">
    <property type="entry name" value="CHEMOTAXIS TWO-COMPONENT RESPONSE REGULATOR"/>
    <property type="match status" value="1"/>
</dbReference>
<dbReference type="Proteomes" id="UP000064967">
    <property type="component" value="Chromosome"/>
</dbReference>
<proteinExistence type="predicted"/>
<keyword evidence="5" id="KW-1185">Reference proteome</keyword>
<keyword evidence="4" id="KW-0675">Receptor</keyword>
<dbReference type="KEGG" id="llu:AKJ09_01504"/>
<dbReference type="AlphaFoldDB" id="A0A0K1PMS7"/>
<dbReference type="InterPro" id="IPR011006">
    <property type="entry name" value="CheY-like_superfamily"/>
</dbReference>
<evidence type="ECO:0000256" key="2">
    <source>
        <dbReference type="PROSITE-ProRule" id="PRU00169"/>
    </source>
</evidence>
<dbReference type="SUPFAM" id="SSF52172">
    <property type="entry name" value="CheY-like"/>
    <property type="match status" value="1"/>
</dbReference>
<dbReference type="Pfam" id="PF00072">
    <property type="entry name" value="Response_reg"/>
    <property type="match status" value="1"/>
</dbReference>
<feature type="modified residue" description="4-aspartylphosphate" evidence="2">
    <location>
        <position position="54"/>
    </location>
</feature>
<dbReference type="RefSeq" id="WP_146646384.1">
    <property type="nucleotide sequence ID" value="NZ_CP012333.1"/>
</dbReference>
<dbReference type="PROSITE" id="PS50110">
    <property type="entry name" value="RESPONSE_REGULATORY"/>
    <property type="match status" value="1"/>
</dbReference>
<keyword evidence="1 2" id="KW-0597">Phosphoprotein</keyword>
<reference evidence="4 5" key="1">
    <citation type="submission" date="2015-08" db="EMBL/GenBank/DDBJ databases">
        <authorList>
            <person name="Babu N.S."/>
            <person name="Beckwith C.J."/>
            <person name="Beseler K.G."/>
            <person name="Brison A."/>
            <person name="Carone J.V."/>
            <person name="Caskin T.P."/>
            <person name="Diamond M."/>
            <person name="Durham M.E."/>
            <person name="Foxe J.M."/>
            <person name="Go M."/>
            <person name="Henderson B.A."/>
            <person name="Jones I.B."/>
            <person name="McGettigan J.A."/>
            <person name="Micheletti S.J."/>
            <person name="Nasrallah M.E."/>
            <person name="Ortiz D."/>
            <person name="Piller C.R."/>
            <person name="Privatt S.R."/>
            <person name="Schneider S.L."/>
            <person name="Sharp S."/>
            <person name="Smith T.C."/>
            <person name="Stanton J.D."/>
            <person name="Ullery H.E."/>
            <person name="Wilson R.J."/>
            <person name="Serrano M.G."/>
            <person name="Buck G."/>
            <person name="Lee V."/>
            <person name="Wang Y."/>
            <person name="Carvalho R."/>
            <person name="Voegtly L."/>
            <person name="Shi R."/>
            <person name="Duckworth R."/>
            <person name="Johnson A."/>
            <person name="Loviza R."/>
            <person name="Walstead R."/>
            <person name="Shah Z."/>
            <person name="Kiflezghi M."/>
            <person name="Wade K."/>
            <person name="Ball S.L."/>
            <person name="Bradley K.W."/>
            <person name="Asai D.J."/>
            <person name="Bowman C.A."/>
            <person name="Russell D.A."/>
            <person name="Pope W.H."/>
            <person name="Jacobs-Sera D."/>
            <person name="Hendrix R.W."/>
            <person name="Hatfull G.F."/>
        </authorList>
    </citation>
    <scope>NUCLEOTIDE SEQUENCE [LARGE SCALE GENOMIC DNA]</scope>
    <source>
        <strain evidence="4 5">DSM 27648</strain>
    </source>
</reference>
<dbReference type="InterPro" id="IPR001789">
    <property type="entry name" value="Sig_transdc_resp-reg_receiver"/>
</dbReference>
<protein>
    <submittedName>
        <fullName evidence="4">Chemotaxis regulator-transmits chemoreceptor signals to flagelllar motor components CheY</fullName>
    </submittedName>
</protein>
<evidence type="ECO:0000259" key="3">
    <source>
        <dbReference type="PROSITE" id="PS50110"/>
    </source>
</evidence>
<dbReference type="EMBL" id="CP012333">
    <property type="protein sequence ID" value="AKU94840.1"/>
    <property type="molecule type" value="Genomic_DNA"/>
</dbReference>
<feature type="domain" description="Response regulatory" evidence="3">
    <location>
        <begin position="4"/>
        <end position="121"/>
    </location>
</feature>
<dbReference type="GO" id="GO:0000160">
    <property type="term" value="P:phosphorelay signal transduction system"/>
    <property type="evidence" value="ECO:0007669"/>
    <property type="project" value="InterPro"/>
</dbReference>
<gene>
    <name evidence="4" type="ORF">AKJ09_01504</name>
</gene>
<organism evidence="4 5">
    <name type="scientific">Labilithrix luteola</name>
    <dbReference type="NCBI Taxonomy" id="1391654"/>
    <lineage>
        <taxon>Bacteria</taxon>
        <taxon>Pseudomonadati</taxon>
        <taxon>Myxococcota</taxon>
        <taxon>Polyangia</taxon>
        <taxon>Polyangiales</taxon>
        <taxon>Labilitrichaceae</taxon>
        <taxon>Labilithrix</taxon>
    </lineage>
</organism>